<feature type="compositionally biased region" description="Low complexity" evidence="1">
    <location>
        <begin position="397"/>
        <end position="407"/>
    </location>
</feature>
<accession>A0A0G4F7Z5</accession>
<dbReference type="SUPFAM" id="SSF50978">
    <property type="entry name" value="WD40 repeat-like"/>
    <property type="match status" value="1"/>
</dbReference>
<dbReference type="Gene3D" id="2.130.10.10">
    <property type="entry name" value="YVTN repeat-like/Quinoprotein amine dehydrogenase"/>
    <property type="match status" value="2"/>
</dbReference>
<dbReference type="AlphaFoldDB" id="A0A0G4F7Z5"/>
<name>A0A0G4F7Z5_9ALVE</name>
<dbReference type="VEuPathDB" id="CryptoDB:Cvel_15705"/>
<feature type="region of interest" description="Disordered" evidence="1">
    <location>
        <begin position="390"/>
        <end position="464"/>
    </location>
</feature>
<dbReference type="PANTHER" id="PTHR13211:SF0">
    <property type="entry name" value="TELOMERASE CAJAL BODY PROTEIN 1"/>
    <property type="match status" value="1"/>
</dbReference>
<dbReference type="SMART" id="SM00320">
    <property type="entry name" value="WD40"/>
    <property type="match status" value="3"/>
</dbReference>
<dbReference type="PANTHER" id="PTHR13211">
    <property type="entry name" value="TELOMERASE CAJAL BODY PROTEIN 1"/>
    <property type="match status" value="1"/>
</dbReference>
<evidence type="ECO:0000256" key="1">
    <source>
        <dbReference type="SAM" id="MobiDB-lite"/>
    </source>
</evidence>
<feature type="compositionally biased region" description="Basic and acidic residues" evidence="1">
    <location>
        <begin position="413"/>
        <end position="430"/>
    </location>
</feature>
<dbReference type="InterPro" id="IPR001680">
    <property type="entry name" value="WD40_rpt"/>
</dbReference>
<proteinExistence type="predicted"/>
<dbReference type="PhylomeDB" id="A0A0G4F7Z5"/>
<gene>
    <name evidence="2" type="ORF">Cvel_15705</name>
</gene>
<evidence type="ECO:0000313" key="2">
    <source>
        <dbReference type="EMBL" id="CEM08833.1"/>
    </source>
</evidence>
<sequence>MPLSLLHESVAPFDPKFTGGENNFIKRSLWSPDGSAILTVSEDACVRLFALPAQTIDALQGSAEQPQATPLLPWAAIAEPEGIADCCWLPQMKWEDPSSCVFACAARGQPVHLWSASTGVLCGSFMPMDNAEEVSSPFSLAFYRDGSVLYSGHSSCVRLFDTQRPGRQTEQWTLATRKGREGLKGIVSAIAPPVGEGAGAAGLCAVGSYSRKIALMDRKSRPRGGVKRAEAVLQREGGMGGVTSLQWLETGGEGVGGDMYLLSGHRKDNALRLWDLRSYDTPVCEYPRTVATHQKFQFDCLPIARLQKERQKTKGGQGGIGETSEVPMETDTETETETGVVVATGTQEGGVLFYGAPNGGPLAAAPAHFSPSTGCSFHPTLPLLLTSSGTRETVAQSGGKHVSSSSESESDREEGLGHSDGDGSKARRGEMGAGNRGVGRERKRAKAESPEATESTGKSQEETDTCYQPVNALRVWLVDCALLADCLAKNEKTGD</sequence>
<dbReference type="InterPro" id="IPR051150">
    <property type="entry name" value="SWT21/TCAB1_mRNA_Telomere"/>
</dbReference>
<protein>
    <recommendedName>
        <fullName evidence="3">Anaphase-promoting complex subunit 4 WD40 domain-containing protein</fullName>
    </recommendedName>
</protein>
<dbReference type="InterPro" id="IPR036322">
    <property type="entry name" value="WD40_repeat_dom_sf"/>
</dbReference>
<feature type="region of interest" description="Disordered" evidence="1">
    <location>
        <begin position="310"/>
        <end position="337"/>
    </location>
</feature>
<organism evidence="2">
    <name type="scientific">Chromera velia CCMP2878</name>
    <dbReference type="NCBI Taxonomy" id="1169474"/>
    <lineage>
        <taxon>Eukaryota</taxon>
        <taxon>Sar</taxon>
        <taxon>Alveolata</taxon>
        <taxon>Colpodellida</taxon>
        <taxon>Chromeraceae</taxon>
        <taxon>Chromera</taxon>
    </lineage>
</organism>
<reference evidence="2" key="1">
    <citation type="submission" date="2014-11" db="EMBL/GenBank/DDBJ databases">
        <authorList>
            <person name="Otto D Thomas"/>
            <person name="Naeem Raeece"/>
        </authorList>
    </citation>
    <scope>NUCLEOTIDE SEQUENCE</scope>
</reference>
<dbReference type="EMBL" id="CDMZ01000191">
    <property type="protein sequence ID" value="CEM08833.1"/>
    <property type="molecule type" value="Genomic_DNA"/>
</dbReference>
<evidence type="ECO:0008006" key="3">
    <source>
        <dbReference type="Google" id="ProtNLM"/>
    </source>
</evidence>
<dbReference type="InterPro" id="IPR015943">
    <property type="entry name" value="WD40/YVTN_repeat-like_dom_sf"/>
</dbReference>